<dbReference type="PANTHER" id="PTHR46268:SF6">
    <property type="entry name" value="UNIVERSAL STRESS PROTEIN UP12"/>
    <property type="match status" value="1"/>
</dbReference>
<dbReference type="Gene3D" id="3.40.50.620">
    <property type="entry name" value="HUPs"/>
    <property type="match status" value="2"/>
</dbReference>
<comment type="caution">
    <text evidence="3">The sequence shown here is derived from an EMBL/GenBank/DDBJ whole genome shotgun (WGS) entry which is preliminary data.</text>
</comment>
<dbReference type="STRING" id="1108812.AWC16_07130"/>
<dbReference type="InterPro" id="IPR014729">
    <property type="entry name" value="Rossmann-like_a/b/a_fold"/>
</dbReference>
<name>A0A1X1YP71_9MYCO</name>
<evidence type="ECO:0000256" key="1">
    <source>
        <dbReference type="ARBA" id="ARBA00008791"/>
    </source>
</evidence>
<dbReference type="Pfam" id="PF00582">
    <property type="entry name" value="Usp"/>
    <property type="match status" value="1"/>
</dbReference>
<proteinExistence type="inferred from homology"/>
<dbReference type="OrthoDB" id="3174546at2"/>
<dbReference type="EMBL" id="LQPG01000010">
    <property type="protein sequence ID" value="ORW12907.1"/>
    <property type="molecule type" value="Genomic_DNA"/>
</dbReference>
<dbReference type="RefSeq" id="WP_085263794.1">
    <property type="nucleotide sequence ID" value="NZ_JACKVG010000012.1"/>
</dbReference>
<evidence type="ECO:0000259" key="2">
    <source>
        <dbReference type="Pfam" id="PF00582"/>
    </source>
</evidence>
<protein>
    <recommendedName>
        <fullName evidence="2">UspA domain-containing protein</fullName>
    </recommendedName>
</protein>
<dbReference type="SUPFAM" id="SSF52402">
    <property type="entry name" value="Adenine nucleotide alpha hydrolases-like"/>
    <property type="match status" value="2"/>
</dbReference>
<gene>
    <name evidence="3" type="ORF">AWC16_07130</name>
</gene>
<organism evidence="3 4">
    <name type="scientific">Mycolicibacter longobardus</name>
    <dbReference type="NCBI Taxonomy" id="1108812"/>
    <lineage>
        <taxon>Bacteria</taxon>
        <taxon>Bacillati</taxon>
        <taxon>Actinomycetota</taxon>
        <taxon>Actinomycetes</taxon>
        <taxon>Mycobacteriales</taxon>
        <taxon>Mycobacteriaceae</taxon>
        <taxon>Mycolicibacter</taxon>
    </lineage>
</organism>
<comment type="similarity">
    <text evidence="1">Belongs to the universal stress protein A family.</text>
</comment>
<dbReference type="InterPro" id="IPR006016">
    <property type="entry name" value="UspA"/>
</dbReference>
<evidence type="ECO:0000313" key="3">
    <source>
        <dbReference type="EMBL" id="ORW12907.1"/>
    </source>
</evidence>
<dbReference type="AlphaFoldDB" id="A0A1X1YP71"/>
<evidence type="ECO:0000313" key="4">
    <source>
        <dbReference type="Proteomes" id="UP000193866"/>
    </source>
</evidence>
<accession>A0A1X1YP71</accession>
<dbReference type="InterPro" id="IPR006015">
    <property type="entry name" value="Universal_stress_UspA"/>
</dbReference>
<reference evidence="3 4" key="1">
    <citation type="submission" date="2016-01" db="EMBL/GenBank/DDBJ databases">
        <title>The new phylogeny of the genus Mycobacterium.</title>
        <authorList>
            <person name="Tarcisio F."/>
            <person name="Conor M."/>
            <person name="Antonella G."/>
            <person name="Elisabetta G."/>
            <person name="Giulia F.S."/>
            <person name="Sara T."/>
            <person name="Anna F."/>
            <person name="Clotilde B."/>
            <person name="Roberto B."/>
            <person name="Veronica D.S."/>
            <person name="Fabio R."/>
            <person name="Monica P."/>
            <person name="Olivier J."/>
            <person name="Enrico T."/>
            <person name="Nicola S."/>
        </authorList>
    </citation>
    <scope>NUCLEOTIDE SEQUENCE [LARGE SCALE GENOMIC DNA]</scope>
    <source>
        <strain evidence="3 4">DSM 45394</strain>
    </source>
</reference>
<feature type="domain" description="UspA" evidence="2">
    <location>
        <begin position="9"/>
        <end position="139"/>
    </location>
</feature>
<sequence>MFGPHSPSRRIVVGLDGSRAAMQAVRWAVDEAVDRNVPLWLLYAIDDTGDGRTDAAAQIATAEKTVRSAISTIESLGTPVKAEAEIVRRHPVTALLEASRSAAMVCVGSIGFDHAVRGRIGSTRSALATSAHCPVAVVPRTPHPASHGAGLVLAVVDGSSATDRVLELGVAEARLRAAPLRVFTMSRARRGRQADTAAPVDQRAVADAERRVARWRSKQPNLDIEPVSDHNGLLNYLEHLQRNGTPIQLIVVDPRRPGPVDVLLGASARAPLEAAGCTVMTCDRTRWL</sequence>
<dbReference type="PRINTS" id="PR01438">
    <property type="entry name" value="UNVRSLSTRESS"/>
</dbReference>
<dbReference type="PANTHER" id="PTHR46268">
    <property type="entry name" value="STRESS RESPONSE PROTEIN NHAX"/>
    <property type="match status" value="1"/>
</dbReference>
<dbReference type="Proteomes" id="UP000193866">
    <property type="component" value="Unassembled WGS sequence"/>
</dbReference>
<keyword evidence="4" id="KW-1185">Reference proteome</keyword>